<dbReference type="InterPro" id="IPR044005">
    <property type="entry name" value="DZR_2"/>
</dbReference>
<dbReference type="PANTHER" id="PTHR47505:SF1">
    <property type="entry name" value="DNA UTILIZATION PROTEIN YHGH"/>
    <property type="match status" value="1"/>
</dbReference>
<comment type="similarity">
    <text evidence="1">Belongs to the ComF/GntX family.</text>
</comment>
<comment type="caution">
    <text evidence="3">The sequence shown here is derived from an EMBL/GenBank/DDBJ whole genome shotgun (WGS) entry which is preliminary data.</text>
</comment>
<dbReference type="Gene3D" id="3.40.50.2020">
    <property type="match status" value="1"/>
</dbReference>
<dbReference type="InterPro" id="IPR000836">
    <property type="entry name" value="PRTase_dom"/>
</dbReference>
<dbReference type="CDD" id="cd06223">
    <property type="entry name" value="PRTases_typeI"/>
    <property type="match status" value="1"/>
</dbReference>
<reference evidence="3" key="2">
    <citation type="submission" date="2021-04" db="EMBL/GenBank/DDBJ databases">
        <authorList>
            <person name="Gilroy R."/>
        </authorList>
    </citation>
    <scope>NUCLEOTIDE SEQUENCE</scope>
    <source>
        <strain evidence="3">USAMLcec3-2134</strain>
    </source>
</reference>
<evidence type="ECO:0000256" key="1">
    <source>
        <dbReference type="ARBA" id="ARBA00008007"/>
    </source>
</evidence>
<dbReference type="Pfam" id="PF18912">
    <property type="entry name" value="DZR_2"/>
    <property type="match status" value="1"/>
</dbReference>
<gene>
    <name evidence="3" type="ORF">H9763_08155</name>
</gene>
<dbReference type="Proteomes" id="UP000886883">
    <property type="component" value="Unassembled WGS sequence"/>
</dbReference>
<dbReference type="SUPFAM" id="SSF53271">
    <property type="entry name" value="PRTase-like"/>
    <property type="match status" value="1"/>
</dbReference>
<evidence type="ECO:0000313" key="4">
    <source>
        <dbReference type="Proteomes" id="UP000886883"/>
    </source>
</evidence>
<dbReference type="PANTHER" id="PTHR47505">
    <property type="entry name" value="DNA UTILIZATION PROTEIN YHGH"/>
    <property type="match status" value="1"/>
</dbReference>
<feature type="domain" description="Double zinc ribbon" evidence="2">
    <location>
        <begin position="4"/>
        <end position="62"/>
    </location>
</feature>
<sequence>MLTLTDLLFPRRCPVCDRPVKPAGGLICAECKAGLKYVRQPFCMKCGRQLTDDGQEYCADCAHKKHVYDRGISLYQYKSVQTTIYRFKYGGRREYARFLGGEMAARLGRQILAWKPDALIPVPLHETRLQKRGYNQAGLLAEEMGRSLKIPALHDWIAREKNTAPLKLLGAAERQNNLKKAFKIKRDDVKLSTIVIIDDIYTTGSTVDEIAAECRKKGVRAVYFAALSAGSGPPR</sequence>
<protein>
    <submittedName>
        <fullName evidence="3">ComF family protein</fullName>
    </submittedName>
</protein>
<dbReference type="AlphaFoldDB" id="A0A9D2MSY3"/>
<organism evidence="3 4">
    <name type="scientific">Candidatus Eisenbergiella merdigallinarum</name>
    <dbReference type="NCBI Taxonomy" id="2838552"/>
    <lineage>
        <taxon>Bacteria</taxon>
        <taxon>Bacillati</taxon>
        <taxon>Bacillota</taxon>
        <taxon>Clostridia</taxon>
        <taxon>Lachnospirales</taxon>
        <taxon>Lachnospiraceae</taxon>
        <taxon>Eisenbergiella</taxon>
    </lineage>
</organism>
<evidence type="ECO:0000259" key="2">
    <source>
        <dbReference type="Pfam" id="PF18912"/>
    </source>
</evidence>
<name>A0A9D2MSY3_9FIRM</name>
<evidence type="ECO:0000313" key="3">
    <source>
        <dbReference type="EMBL" id="HJB91425.1"/>
    </source>
</evidence>
<dbReference type="EMBL" id="DWXE01000028">
    <property type="protein sequence ID" value="HJB91425.1"/>
    <property type="molecule type" value="Genomic_DNA"/>
</dbReference>
<accession>A0A9D2MSY3</accession>
<dbReference type="InterPro" id="IPR051910">
    <property type="entry name" value="ComF/GntX_DNA_util-trans"/>
</dbReference>
<proteinExistence type="inferred from homology"/>
<reference evidence="3" key="1">
    <citation type="journal article" date="2021" name="PeerJ">
        <title>Extensive microbial diversity within the chicken gut microbiome revealed by metagenomics and culture.</title>
        <authorList>
            <person name="Gilroy R."/>
            <person name="Ravi A."/>
            <person name="Getino M."/>
            <person name="Pursley I."/>
            <person name="Horton D.L."/>
            <person name="Alikhan N.F."/>
            <person name="Baker D."/>
            <person name="Gharbi K."/>
            <person name="Hall N."/>
            <person name="Watson M."/>
            <person name="Adriaenssens E.M."/>
            <person name="Foster-Nyarko E."/>
            <person name="Jarju S."/>
            <person name="Secka A."/>
            <person name="Antonio M."/>
            <person name="Oren A."/>
            <person name="Chaudhuri R.R."/>
            <person name="La Ragione R."/>
            <person name="Hildebrand F."/>
            <person name="Pallen M.J."/>
        </authorList>
    </citation>
    <scope>NUCLEOTIDE SEQUENCE</scope>
    <source>
        <strain evidence="3">USAMLcec3-2134</strain>
    </source>
</reference>
<dbReference type="InterPro" id="IPR029057">
    <property type="entry name" value="PRTase-like"/>
</dbReference>